<proteinExistence type="predicted"/>
<name>A0AAW7X5I0_9GAMM</name>
<feature type="signal peptide" evidence="1">
    <location>
        <begin position="1"/>
        <end position="17"/>
    </location>
</feature>
<reference evidence="2" key="1">
    <citation type="submission" date="2023-07" db="EMBL/GenBank/DDBJ databases">
        <title>Genome content predicts the carbon catabolic preferences of heterotrophic bacteria.</title>
        <authorList>
            <person name="Gralka M."/>
        </authorList>
    </citation>
    <scope>NUCLEOTIDE SEQUENCE</scope>
    <source>
        <strain evidence="2">I3M17_2</strain>
    </source>
</reference>
<feature type="chain" id="PRO_5043902873" description="Lipoprotein" evidence="1">
    <location>
        <begin position="18"/>
        <end position="190"/>
    </location>
</feature>
<dbReference type="AlphaFoldDB" id="A0AAW7X5I0"/>
<evidence type="ECO:0000313" key="2">
    <source>
        <dbReference type="EMBL" id="MDO6422168.1"/>
    </source>
</evidence>
<accession>A0AAW7X5I0</accession>
<evidence type="ECO:0000256" key="1">
    <source>
        <dbReference type="SAM" id="SignalP"/>
    </source>
</evidence>
<organism evidence="2 3">
    <name type="scientific">Saccharophagus degradans</name>
    <dbReference type="NCBI Taxonomy" id="86304"/>
    <lineage>
        <taxon>Bacteria</taxon>
        <taxon>Pseudomonadati</taxon>
        <taxon>Pseudomonadota</taxon>
        <taxon>Gammaproteobacteria</taxon>
        <taxon>Cellvibrionales</taxon>
        <taxon>Cellvibrionaceae</taxon>
        <taxon>Saccharophagus</taxon>
    </lineage>
</organism>
<dbReference type="Proteomes" id="UP001169760">
    <property type="component" value="Unassembled WGS sequence"/>
</dbReference>
<comment type="caution">
    <text evidence="2">The sequence shown here is derived from an EMBL/GenBank/DDBJ whole genome shotgun (WGS) entry which is preliminary data.</text>
</comment>
<protein>
    <recommendedName>
        <fullName evidence="4">Lipoprotein</fullName>
    </recommendedName>
</protein>
<evidence type="ECO:0008006" key="4">
    <source>
        <dbReference type="Google" id="ProtNLM"/>
    </source>
</evidence>
<keyword evidence="1" id="KW-0732">Signal</keyword>
<evidence type="ECO:0000313" key="3">
    <source>
        <dbReference type="Proteomes" id="UP001169760"/>
    </source>
</evidence>
<sequence length="190" mass="20431">MKNILPIALLLALSACANLPANNTQTMVPAEPSANGCVGSTELPAKYKGKFIAVEDAALLADSLGEPSKGKLCQGQVYELKQGESVVIYRAWNSTNAGSEKGKWWAASKPKGKTAGYREDYEICYQWSPLDKLTSCTLKAGTKVVIGNGQSAECSQYLTYPVSAAQQIYIENAAASVEDCKTYDAVFSWK</sequence>
<dbReference type="RefSeq" id="WP_303492038.1">
    <property type="nucleotide sequence ID" value="NZ_JAUOPB010000004.1"/>
</dbReference>
<dbReference type="PROSITE" id="PS51257">
    <property type="entry name" value="PROKAR_LIPOPROTEIN"/>
    <property type="match status" value="1"/>
</dbReference>
<dbReference type="EMBL" id="JAUOPB010000004">
    <property type="protein sequence ID" value="MDO6422168.1"/>
    <property type="molecule type" value="Genomic_DNA"/>
</dbReference>
<gene>
    <name evidence="2" type="ORF">Q4521_06765</name>
</gene>